<keyword evidence="2" id="KW-0090">Biological rhythms</keyword>
<evidence type="ECO:0000256" key="1">
    <source>
        <dbReference type="ARBA" id="ARBA00022729"/>
    </source>
</evidence>
<gene>
    <name evidence="5" type="primary">LOC108734142</name>
</gene>
<dbReference type="RefSeq" id="XP_025834607.1">
    <property type="nucleotide sequence ID" value="XM_025978822.1"/>
</dbReference>
<dbReference type="PANTHER" id="PTHR11008">
    <property type="entry name" value="PROTEIN TAKEOUT-LIKE PROTEIN"/>
    <property type="match status" value="1"/>
</dbReference>
<dbReference type="Proteomes" id="UP000192223">
    <property type="component" value="Unplaced"/>
</dbReference>
<reference evidence="5" key="1">
    <citation type="submission" date="2025-08" db="UniProtKB">
        <authorList>
            <consortium name="RefSeq"/>
        </authorList>
    </citation>
    <scope>IDENTIFICATION</scope>
    <source>
        <tissue evidence="5">Entire body</tissue>
    </source>
</reference>
<keyword evidence="4" id="KW-1185">Reference proteome</keyword>
<proteinExistence type="inferred from homology"/>
<dbReference type="FunFam" id="3.15.10.30:FF:000001">
    <property type="entry name" value="Takeout-like protein 1"/>
    <property type="match status" value="2"/>
</dbReference>
<comment type="similarity">
    <text evidence="3">Belongs to the TO family.</text>
</comment>
<protein>
    <submittedName>
        <fullName evidence="5">Uncharacterized protein LOC108734142</fullName>
    </submittedName>
</protein>
<dbReference type="PANTHER" id="PTHR11008:SF39">
    <property type="entry name" value="CIRCADIAN CLOCK-CONTROLLED PROTEIN-LIKE PROTEIN"/>
    <property type="match status" value="1"/>
</dbReference>
<dbReference type="Pfam" id="PF06585">
    <property type="entry name" value="JHBP"/>
    <property type="match status" value="2"/>
</dbReference>
<dbReference type="GO" id="GO:0005615">
    <property type="term" value="C:extracellular space"/>
    <property type="evidence" value="ECO:0007669"/>
    <property type="project" value="TreeGrafter"/>
</dbReference>
<dbReference type="Gene3D" id="3.15.10.30">
    <property type="entry name" value="Haemolymph juvenile hormone binding protein"/>
    <property type="match status" value="2"/>
</dbReference>
<accession>A0A7F5RF54</accession>
<dbReference type="InterPro" id="IPR010562">
    <property type="entry name" value="Haemolymph_juvenile_hormone-bd"/>
</dbReference>
<sequence length="496" mass="55377">FLASFFKVCSRSDPNLNDCIKESVEQIRPHLEDGIPEFGIPRCEPLKIPEVSIDQGSGPVSLKSTFKNIEIHGPSKFGLKSVRIDLDKNKVKIKLWIPNLLLQGDYSMEGRILMMPIVGNGKCTGNYSNIEATIVSQAEKIRKDGQLHYNVTDFFVEFSIGSATVHLDNLFNGDKVLGEAMNLFINDNWKNVANEIKPVLEETIADIFKRFCNKIFHKYPINVLLLISNKLFQNMNQLNVSVVLLVCAFLLPIICRGDTKIDTRNLLYLENPPWLKVCKRSDPNLNSCINEMFKNMFPSLATGIPEVKIQRFEPLHLDRVSVSKGSGPIVLAGSLYNLTVFGPSNATPTYNEIDIKAGTLNSGIFLPLLDIKSLYNLKGKILVLPLVGEGICHLKLSEVDTKVVSKISFPKIAGREILKINQMKVTFTVGDMNVELKNLFNGNKVLGQTVNSFLNKNSAEVISELSESIGDSLAIIFTDLMNEVFSKIPTDLWLLE</sequence>
<feature type="non-terminal residue" evidence="5">
    <location>
        <position position="1"/>
    </location>
</feature>
<evidence type="ECO:0000313" key="4">
    <source>
        <dbReference type="Proteomes" id="UP000192223"/>
    </source>
</evidence>
<evidence type="ECO:0000256" key="2">
    <source>
        <dbReference type="ARBA" id="ARBA00023108"/>
    </source>
</evidence>
<dbReference type="SMART" id="SM00700">
    <property type="entry name" value="JHBP"/>
    <property type="match status" value="2"/>
</dbReference>
<evidence type="ECO:0000256" key="3">
    <source>
        <dbReference type="ARBA" id="ARBA00060902"/>
    </source>
</evidence>
<dbReference type="OrthoDB" id="8174700at2759"/>
<dbReference type="GO" id="GO:0007623">
    <property type="term" value="P:circadian rhythm"/>
    <property type="evidence" value="ECO:0007669"/>
    <property type="project" value="UniProtKB-ARBA"/>
</dbReference>
<organism evidence="4 5">
    <name type="scientific">Agrilus planipennis</name>
    <name type="common">Emerald ash borer</name>
    <name type="synonym">Agrilus marcopoli</name>
    <dbReference type="NCBI Taxonomy" id="224129"/>
    <lineage>
        <taxon>Eukaryota</taxon>
        <taxon>Metazoa</taxon>
        <taxon>Ecdysozoa</taxon>
        <taxon>Arthropoda</taxon>
        <taxon>Hexapoda</taxon>
        <taxon>Insecta</taxon>
        <taxon>Pterygota</taxon>
        <taxon>Neoptera</taxon>
        <taxon>Endopterygota</taxon>
        <taxon>Coleoptera</taxon>
        <taxon>Polyphaga</taxon>
        <taxon>Elateriformia</taxon>
        <taxon>Buprestoidea</taxon>
        <taxon>Buprestidae</taxon>
        <taxon>Agrilinae</taxon>
        <taxon>Agrilus</taxon>
    </lineage>
</organism>
<dbReference type="AlphaFoldDB" id="A0A7F5RF54"/>
<name>A0A7F5RF54_AGRPL</name>
<dbReference type="InterPro" id="IPR038606">
    <property type="entry name" value="To_sf"/>
</dbReference>
<dbReference type="InParanoid" id="A0A7F5RF54"/>
<dbReference type="GeneID" id="108734142"/>
<dbReference type="KEGG" id="apln:108734142"/>
<evidence type="ECO:0000313" key="5">
    <source>
        <dbReference type="RefSeq" id="XP_025834607.1"/>
    </source>
</evidence>
<keyword evidence="1" id="KW-0732">Signal</keyword>